<sequence>MNGAIFMLRCAQLGLSKTDLDDMTMGMVFDMLTEQSNDSEKYPLKPKPGSMKNFFAGGGKIG</sequence>
<dbReference type="AlphaFoldDB" id="A0A8J6TW57"/>
<reference evidence="1" key="1">
    <citation type="submission" date="2020-08" db="EMBL/GenBank/DDBJ databases">
        <title>Genome public.</title>
        <authorList>
            <person name="Liu C."/>
            <person name="Sun Q."/>
        </authorList>
    </citation>
    <scope>NUCLEOTIDE SEQUENCE</scope>
    <source>
        <strain evidence="1">NSJ-15</strain>
    </source>
</reference>
<evidence type="ECO:0000313" key="1">
    <source>
        <dbReference type="EMBL" id="MBC8612073.1"/>
    </source>
</evidence>
<evidence type="ECO:0000313" key="2">
    <source>
        <dbReference type="Proteomes" id="UP000632659"/>
    </source>
</evidence>
<organism evidence="1 2">
    <name type="scientific">Massiliimalia timonensis</name>
    <dbReference type="NCBI Taxonomy" id="1987501"/>
    <lineage>
        <taxon>Bacteria</taxon>
        <taxon>Bacillati</taxon>
        <taxon>Bacillota</taxon>
        <taxon>Clostridia</taxon>
        <taxon>Eubacteriales</taxon>
        <taxon>Oscillospiraceae</taxon>
        <taxon>Massiliimalia</taxon>
    </lineage>
</organism>
<dbReference type="Proteomes" id="UP000632659">
    <property type="component" value="Unassembled WGS sequence"/>
</dbReference>
<keyword evidence="2" id="KW-1185">Reference proteome</keyword>
<comment type="caution">
    <text evidence="1">The sequence shown here is derived from an EMBL/GenBank/DDBJ whole genome shotgun (WGS) entry which is preliminary data.</text>
</comment>
<dbReference type="EMBL" id="JACRTL010000012">
    <property type="protein sequence ID" value="MBC8612073.1"/>
    <property type="molecule type" value="Genomic_DNA"/>
</dbReference>
<protein>
    <submittedName>
        <fullName evidence="1">Uncharacterized protein</fullName>
    </submittedName>
</protein>
<name>A0A8J6TW57_9FIRM</name>
<gene>
    <name evidence="1" type="ORF">H8702_13325</name>
</gene>
<accession>A0A8J6TW57</accession>
<proteinExistence type="predicted"/>